<dbReference type="FunFam" id="3.90.1530.30:FF:000001">
    <property type="entry name" value="Chromosome partitioning protein ParB"/>
    <property type="match status" value="1"/>
</dbReference>
<dbReference type="PANTHER" id="PTHR33375">
    <property type="entry name" value="CHROMOSOME-PARTITIONING PROTEIN PARB-RELATED"/>
    <property type="match status" value="1"/>
</dbReference>
<evidence type="ECO:0000313" key="5">
    <source>
        <dbReference type="EMBL" id="MBC8208882.1"/>
    </source>
</evidence>
<dbReference type="GO" id="GO:0003677">
    <property type="term" value="F:DNA binding"/>
    <property type="evidence" value="ECO:0007669"/>
    <property type="project" value="UniProtKB-KW"/>
</dbReference>
<reference evidence="5 6" key="1">
    <citation type="submission" date="2020-08" db="EMBL/GenBank/DDBJ databases">
        <title>Bridging the membrane lipid divide: bacteria of the FCB group superphylum have the potential to synthesize archaeal ether lipids.</title>
        <authorList>
            <person name="Villanueva L."/>
            <person name="Von Meijenfeldt F.A.B."/>
            <person name="Westbye A.B."/>
            <person name="Yadav S."/>
            <person name="Hopmans E.C."/>
            <person name="Dutilh B.E."/>
            <person name="Sinninghe Damste J.S."/>
        </authorList>
    </citation>
    <scope>NUCLEOTIDE SEQUENCE [LARGE SCALE GENOMIC DNA]</scope>
    <source>
        <strain evidence="5">NIOZ-UU81</strain>
    </source>
</reference>
<dbReference type="GO" id="GO:0007059">
    <property type="term" value="P:chromosome segregation"/>
    <property type="evidence" value="ECO:0007669"/>
    <property type="project" value="UniProtKB-KW"/>
</dbReference>
<keyword evidence="3" id="KW-0238">DNA-binding</keyword>
<dbReference type="SUPFAM" id="SSF110849">
    <property type="entry name" value="ParB/Sulfiredoxin"/>
    <property type="match status" value="1"/>
</dbReference>
<comment type="similarity">
    <text evidence="1">Belongs to the ParB family.</text>
</comment>
<dbReference type="PANTHER" id="PTHR33375:SF1">
    <property type="entry name" value="CHROMOSOME-PARTITIONING PROTEIN PARB-RELATED"/>
    <property type="match status" value="1"/>
</dbReference>
<gene>
    <name evidence="5" type="ORF">H8E79_06930</name>
</gene>
<evidence type="ECO:0000256" key="2">
    <source>
        <dbReference type="ARBA" id="ARBA00022829"/>
    </source>
</evidence>
<sequence length="297" mass="33349">MAKKTGLGQGVGLLFSQDEDQEMYFECPVEQIAPNKHQPRTVFDEEGLEELTSSIRESGIIQPLIVTPMGDDQYELIAGERRLRAAKRVGLEQVPVVVRIDVNDDDLLELAVIENVQRRDLNAVEEAEAYEKLIEKFGYTQEQAAKKVGKSRSAVANLLRLLQLPGFVKGDLQSGILSEGHARSLLRLMDDPVLMKEVRDQIVDRKLSVRQTEKLIRKSLNANRQVRKKAPVESETIPASYSQALSNQLTNHLNSKVAIVQNGTRGKLEIEYYSLDDLERLIEIIEGGRPFSSGEKN</sequence>
<dbReference type="Gene3D" id="1.10.10.2830">
    <property type="match status" value="1"/>
</dbReference>
<organism evidence="5 6">
    <name type="scientific">Candidatus Desulfatifera sulfidica</name>
    <dbReference type="NCBI Taxonomy" id="2841691"/>
    <lineage>
        <taxon>Bacteria</taxon>
        <taxon>Pseudomonadati</taxon>
        <taxon>Thermodesulfobacteriota</taxon>
        <taxon>Desulfobulbia</taxon>
        <taxon>Desulfobulbales</taxon>
        <taxon>Desulfobulbaceae</taxon>
        <taxon>Candidatus Desulfatifera</taxon>
    </lineage>
</organism>
<accession>A0A8J6TDX7</accession>
<proteinExistence type="inferred from homology"/>
<dbReference type="Pfam" id="PF23552">
    <property type="entry name" value="ParB_C"/>
    <property type="match status" value="1"/>
</dbReference>
<evidence type="ECO:0000256" key="1">
    <source>
        <dbReference type="ARBA" id="ARBA00006295"/>
    </source>
</evidence>
<dbReference type="SMART" id="SM00470">
    <property type="entry name" value="ParB"/>
    <property type="match status" value="1"/>
</dbReference>
<dbReference type="Pfam" id="PF02195">
    <property type="entry name" value="ParB_N"/>
    <property type="match status" value="1"/>
</dbReference>
<protein>
    <submittedName>
        <fullName evidence="5">ParB/RepB/Spo0J family partition protein</fullName>
    </submittedName>
</protein>
<dbReference type="FunFam" id="1.10.10.2830:FF:000001">
    <property type="entry name" value="Chromosome partitioning protein ParB"/>
    <property type="match status" value="1"/>
</dbReference>
<comment type="caution">
    <text evidence="5">The sequence shown here is derived from an EMBL/GenBank/DDBJ whole genome shotgun (WGS) entry which is preliminary data.</text>
</comment>
<feature type="domain" description="ParB-like N-terminal" evidence="4">
    <location>
        <begin position="25"/>
        <end position="116"/>
    </location>
</feature>
<evidence type="ECO:0000259" key="4">
    <source>
        <dbReference type="SMART" id="SM00470"/>
    </source>
</evidence>
<dbReference type="Pfam" id="PF17762">
    <property type="entry name" value="HTH_ParB"/>
    <property type="match status" value="1"/>
</dbReference>
<dbReference type="CDD" id="cd16393">
    <property type="entry name" value="SPO0J_N"/>
    <property type="match status" value="1"/>
</dbReference>
<dbReference type="Gene3D" id="3.90.1530.30">
    <property type="match status" value="1"/>
</dbReference>
<dbReference type="InterPro" id="IPR036086">
    <property type="entry name" value="ParB/Sulfiredoxin_sf"/>
</dbReference>
<name>A0A8J6TDX7_9BACT</name>
<dbReference type="InterPro" id="IPR057240">
    <property type="entry name" value="ParB_dimer_C"/>
</dbReference>
<dbReference type="AlphaFoldDB" id="A0A8J6TDX7"/>
<dbReference type="InterPro" id="IPR041468">
    <property type="entry name" value="HTH_ParB/Spo0J"/>
</dbReference>
<evidence type="ECO:0000256" key="3">
    <source>
        <dbReference type="ARBA" id="ARBA00023125"/>
    </source>
</evidence>
<evidence type="ECO:0000313" key="6">
    <source>
        <dbReference type="Proteomes" id="UP000599024"/>
    </source>
</evidence>
<dbReference type="InterPro" id="IPR003115">
    <property type="entry name" value="ParB_N"/>
</dbReference>
<dbReference type="Proteomes" id="UP000599024">
    <property type="component" value="Unassembled WGS sequence"/>
</dbReference>
<keyword evidence="2" id="KW-0159">Chromosome partition</keyword>
<dbReference type="GO" id="GO:0045881">
    <property type="term" value="P:positive regulation of sporulation resulting in formation of a cellular spore"/>
    <property type="evidence" value="ECO:0007669"/>
    <property type="project" value="TreeGrafter"/>
</dbReference>
<dbReference type="NCBIfam" id="TIGR00180">
    <property type="entry name" value="parB_part"/>
    <property type="match status" value="1"/>
</dbReference>
<dbReference type="GO" id="GO:0005694">
    <property type="term" value="C:chromosome"/>
    <property type="evidence" value="ECO:0007669"/>
    <property type="project" value="TreeGrafter"/>
</dbReference>
<dbReference type="InterPro" id="IPR050336">
    <property type="entry name" value="Chromosome_partition/occlusion"/>
</dbReference>
<dbReference type="EMBL" id="JACNLK010000059">
    <property type="protein sequence ID" value="MBC8208882.1"/>
    <property type="molecule type" value="Genomic_DNA"/>
</dbReference>
<dbReference type="InterPro" id="IPR004437">
    <property type="entry name" value="ParB/RepB/Spo0J"/>
</dbReference>